<dbReference type="PANTHER" id="PTHR11782">
    <property type="entry name" value="ADENOSINE/GUANOSINE DIPHOSPHATASE"/>
    <property type="match status" value="1"/>
</dbReference>
<dbReference type="GO" id="GO:0017111">
    <property type="term" value="F:ribonucleoside triphosphate phosphatase activity"/>
    <property type="evidence" value="ECO:0007669"/>
    <property type="project" value="TreeGrafter"/>
</dbReference>
<dbReference type="GO" id="GO:0045134">
    <property type="term" value="F:UDP phosphatase activity"/>
    <property type="evidence" value="ECO:0007669"/>
    <property type="project" value="TreeGrafter"/>
</dbReference>
<reference evidence="7 8" key="1">
    <citation type="submission" date="2018-11" db="EMBL/GenBank/DDBJ databases">
        <authorList>
            <consortium name="Pathogen Informatics"/>
        </authorList>
    </citation>
    <scope>NUCLEOTIDE SEQUENCE [LARGE SCALE GENOMIC DNA]</scope>
</reference>
<gene>
    <name evidence="7" type="ORF">DILT_LOCUS2872</name>
</gene>
<dbReference type="GO" id="GO:0005524">
    <property type="term" value="F:ATP binding"/>
    <property type="evidence" value="ECO:0007669"/>
    <property type="project" value="UniProtKB-KW"/>
</dbReference>
<dbReference type="PROSITE" id="PS01238">
    <property type="entry name" value="GDA1_CD39_NTPASE"/>
    <property type="match status" value="1"/>
</dbReference>
<feature type="binding site" evidence="4">
    <location>
        <begin position="73"/>
        <end position="77"/>
    </location>
    <ligand>
        <name>ATP</name>
        <dbReference type="ChEBI" id="CHEBI:30616"/>
    </ligand>
</feature>
<feature type="active site" description="Proton acceptor" evidence="3">
    <location>
        <position position="36"/>
    </location>
</feature>
<dbReference type="Proteomes" id="UP000281553">
    <property type="component" value="Unassembled WGS sequence"/>
</dbReference>
<evidence type="ECO:0000313" key="8">
    <source>
        <dbReference type="Proteomes" id="UP000281553"/>
    </source>
</evidence>
<evidence type="ECO:0008006" key="9">
    <source>
        <dbReference type="Google" id="ProtNLM"/>
    </source>
</evidence>
<comment type="similarity">
    <text evidence="1 5">Belongs to the GDA1/CD39 NTPase family.</text>
</comment>
<feature type="transmembrane region" description="Helical" evidence="6">
    <location>
        <begin position="330"/>
        <end position="352"/>
    </location>
</feature>
<proteinExistence type="inferred from homology"/>
<accession>A0A3P6SXW7</accession>
<evidence type="ECO:0000256" key="5">
    <source>
        <dbReference type="RuleBase" id="RU003833"/>
    </source>
</evidence>
<dbReference type="EMBL" id="UYRU01042745">
    <property type="protein sequence ID" value="VDK77587.1"/>
    <property type="molecule type" value="Genomic_DNA"/>
</dbReference>
<evidence type="ECO:0000256" key="6">
    <source>
        <dbReference type="SAM" id="Phobius"/>
    </source>
</evidence>
<dbReference type="GO" id="GO:0009134">
    <property type="term" value="P:nucleoside diphosphate catabolic process"/>
    <property type="evidence" value="ECO:0007669"/>
    <property type="project" value="TreeGrafter"/>
</dbReference>
<protein>
    <recommendedName>
        <fullName evidence="9">Ectonucleoside triphosphate diphosphohydrolase 1</fullName>
    </recommendedName>
</protein>
<sequence>MKAIKIMDSLRQTLPNLNATVHNIFSDIRIISGNTEGRYGWVAANYLDKKLGDPSGSPPESEDEMMGMLDLGGASTQIAFVPANGQPAPHTLSLNLFGATYDVYSYSFLCFGKEAFIARYLAMRIAQTANITEGKIYSPCHLAGYQEKIDTGEIFAPPCVTTEVAEELTGLEIVPPEAFSGFAYAIEFFEFPTGGSNLTRTQVKQAVDLFCQRKWSEVCDSVMPSVYIDLNYADDSADESIRFLRDTCIGNQVENEHPSNELKYVAGYCFAGIYIDSLLNGYGFSEDLSWKNINFVKEIADTSASWALGYMVDATGHIESLPSENDLYELLLVVSMIVLCLAWFLTLISLLFTS</sequence>
<evidence type="ECO:0000256" key="1">
    <source>
        <dbReference type="ARBA" id="ARBA00009283"/>
    </source>
</evidence>
<organism evidence="7 8">
    <name type="scientific">Dibothriocephalus latus</name>
    <name type="common">Fish tapeworm</name>
    <name type="synonym">Diphyllobothrium latum</name>
    <dbReference type="NCBI Taxonomy" id="60516"/>
    <lineage>
        <taxon>Eukaryota</taxon>
        <taxon>Metazoa</taxon>
        <taxon>Spiralia</taxon>
        <taxon>Lophotrochozoa</taxon>
        <taxon>Platyhelminthes</taxon>
        <taxon>Cestoda</taxon>
        <taxon>Eucestoda</taxon>
        <taxon>Diphyllobothriidea</taxon>
        <taxon>Diphyllobothriidae</taxon>
        <taxon>Dibothriocephalus</taxon>
    </lineage>
</organism>
<keyword evidence="2 5" id="KW-0378">Hydrolase</keyword>
<dbReference type="GO" id="GO:0004382">
    <property type="term" value="F:GDP phosphatase activity"/>
    <property type="evidence" value="ECO:0007669"/>
    <property type="project" value="TreeGrafter"/>
</dbReference>
<keyword evidence="4" id="KW-0067">ATP-binding</keyword>
<dbReference type="InterPro" id="IPR000407">
    <property type="entry name" value="GDA1_CD39_NTPase"/>
</dbReference>
<dbReference type="AlphaFoldDB" id="A0A3P6SXW7"/>
<dbReference type="OrthoDB" id="6372431at2759"/>
<keyword evidence="6" id="KW-1133">Transmembrane helix</keyword>
<keyword evidence="6" id="KW-0472">Membrane</keyword>
<evidence type="ECO:0000256" key="3">
    <source>
        <dbReference type="PIRSR" id="PIRSR600407-1"/>
    </source>
</evidence>
<keyword evidence="4" id="KW-0547">Nucleotide-binding</keyword>
<evidence type="ECO:0000256" key="2">
    <source>
        <dbReference type="ARBA" id="ARBA00022801"/>
    </source>
</evidence>
<name>A0A3P6SXW7_DIBLA</name>
<dbReference type="GO" id="GO:0005886">
    <property type="term" value="C:plasma membrane"/>
    <property type="evidence" value="ECO:0007669"/>
    <property type="project" value="TreeGrafter"/>
</dbReference>
<keyword evidence="6" id="KW-0812">Transmembrane</keyword>
<dbReference type="Gene3D" id="3.30.420.150">
    <property type="entry name" value="Exopolyphosphatase. Domain 2"/>
    <property type="match status" value="2"/>
</dbReference>
<evidence type="ECO:0000256" key="4">
    <source>
        <dbReference type="PIRSR" id="PIRSR600407-2"/>
    </source>
</evidence>
<evidence type="ECO:0000313" key="7">
    <source>
        <dbReference type="EMBL" id="VDK77587.1"/>
    </source>
</evidence>
<dbReference type="PANTHER" id="PTHR11782:SF83">
    <property type="entry name" value="GUANOSINE-DIPHOSPHATASE"/>
    <property type="match status" value="1"/>
</dbReference>
<dbReference type="Pfam" id="PF01150">
    <property type="entry name" value="GDA1_CD39"/>
    <property type="match status" value="2"/>
</dbReference>
<keyword evidence="8" id="KW-1185">Reference proteome</keyword>